<reference evidence="4" key="1">
    <citation type="journal article" date="2019" name="Int. J. Syst. Evol. Microbiol.">
        <title>The Global Catalogue of Microorganisms (GCM) 10K type strain sequencing project: providing services to taxonomists for standard genome sequencing and annotation.</title>
        <authorList>
            <consortium name="The Broad Institute Genomics Platform"/>
            <consortium name="The Broad Institute Genome Sequencing Center for Infectious Disease"/>
            <person name="Wu L."/>
            <person name="Ma J."/>
        </authorList>
    </citation>
    <scope>NUCLEOTIDE SEQUENCE [LARGE SCALE GENOMIC DNA]</scope>
    <source>
        <strain evidence="4">CGMCC 1.3240</strain>
    </source>
</reference>
<feature type="domain" description="YceM-like C-terminal" evidence="2">
    <location>
        <begin position="129"/>
        <end position="244"/>
    </location>
</feature>
<dbReference type="SUPFAM" id="SSF55347">
    <property type="entry name" value="Glyceraldehyde-3-phosphate dehydrogenase-like, C-terminal domain"/>
    <property type="match status" value="1"/>
</dbReference>
<evidence type="ECO:0000259" key="1">
    <source>
        <dbReference type="Pfam" id="PF01408"/>
    </source>
</evidence>
<dbReference type="InterPro" id="IPR000683">
    <property type="entry name" value="Gfo/Idh/MocA-like_OxRdtase_N"/>
</dbReference>
<organism evidence="3 4">
    <name type="scientific">Paenibacillus solisilvae</name>
    <dbReference type="NCBI Taxonomy" id="2486751"/>
    <lineage>
        <taxon>Bacteria</taxon>
        <taxon>Bacillati</taxon>
        <taxon>Bacillota</taxon>
        <taxon>Bacilli</taxon>
        <taxon>Bacillales</taxon>
        <taxon>Paenibacillaceae</taxon>
        <taxon>Paenibacillus</taxon>
    </lineage>
</organism>
<name>A0ABW0VZ15_9BACL</name>
<accession>A0ABW0VZ15</accession>
<comment type="caution">
    <text evidence="3">The sequence shown here is derived from an EMBL/GenBank/DDBJ whole genome shotgun (WGS) entry which is preliminary data.</text>
</comment>
<dbReference type="PANTHER" id="PTHR43708:SF4">
    <property type="entry name" value="OXIDOREDUCTASE YCEM-RELATED"/>
    <property type="match status" value="1"/>
</dbReference>
<dbReference type="InterPro" id="IPR048477">
    <property type="entry name" value="YceM-like_C"/>
</dbReference>
<dbReference type="SUPFAM" id="SSF51735">
    <property type="entry name" value="NAD(P)-binding Rossmann-fold domains"/>
    <property type="match status" value="1"/>
</dbReference>
<dbReference type="Gene3D" id="3.40.50.720">
    <property type="entry name" value="NAD(P)-binding Rossmann-like Domain"/>
    <property type="match status" value="1"/>
</dbReference>
<dbReference type="RefSeq" id="WP_379189706.1">
    <property type="nucleotide sequence ID" value="NZ_JBHSOW010000068.1"/>
</dbReference>
<dbReference type="Pfam" id="PF21378">
    <property type="entry name" value="YceM-like_C"/>
    <property type="match status" value="1"/>
</dbReference>
<sequence length="307" mass="33927">MGKTRIGIVGLGNIASKVYLPLLSNHEEVELVGLVSRKESTVRVACEQFRVQAGFTELEKLLELEPDAVFVHSPTDTHYELVMQCLSRGIHVYVDKPLSYQLEESKRMAKEAEARGVVLGVGFNRRFAPLYVEAKAWVDAGGGFDWCSVQKHRIKQQNQGAKQTYYDDLIHMLDLLLWLGGTDYRVTANELKADDVGKMLYASGSLRFGAATGVYSMARSAGTDLEKLELHGGGRSAEVVNLETGSLYAKDSLPQNLTFGSWDTILQRRGFAGAVDHFLASLSSPETCTIRADLVLDTHFLVEKLVP</sequence>
<feature type="domain" description="Gfo/Idh/MocA-like oxidoreductase N-terminal" evidence="1">
    <location>
        <begin position="5"/>
        <end position="123"/>
    </location>
</feature>
<dbReference type="InterPro" id="IPR036291">
    <property type="entry name" value="NAD(P)-bd_dom_sf"/>
</dbReference>
<evidence type="ECO:0000313" key="3">
    <source>
        <dbReference type="EMBL" id="MFC5651111.1"/>
    </source>
</evidence>
<evidence type="ECO:0000313" key="4">
    <source>
        <dbReference type="Proteomes" id="UP001596047"/>
    </source>
</evidence>
<evidence type="ECO:0000259" key="2">
    <source>
        <dbReference type="Pfam" id="PF21378"/>
    </source>
</evidence>
<dbReference type="EMBL" id="JBHSOW010000068">
    <property type="protein sequence ID" value="MFC5651111.1"/>
    <property type="molecule type" value="Genomic_DNA"/>
</dbReference>
<dbReference type="PANTHER" id="PTHR43708">
    <property type="entry name" value="CONSERVED EXPRESSED OXIDOREDUCTASE (EUROFUNG)"/>
    <property type="match status" value="1"/>
</dbReference>
<dbReference type="Pfam" id="PF01408">
    <property type="entry name" value="GFO_IDH_MocA"/>
    <property type="match status" value="1"/>
</dbReference>
<gene>
    <name evidence="3" type="ORF">ACFPYJ_18755</name>
</gene>
<proteinExistence type="predicted"/>
<protein>
    <submittedName>
        <fullName evidence="3">Gfo/Idh/MocA family protein</fullName>
    </submittedName>
</protein>
<dbReference type="Proteomes" id="UP001596047">
    <property type="component" value="Unassembled WGS sequence"/>
</dbReference>
<keyword evidence="4" id="KW-1185">Reference proteome</keyword>
<dbReference type="Gene3D" id="3.30.360.10">
    <property type="entry name" value="Dihydrodipicolinate Reductase, domain 2"/>
    <property type="match status" value="1"/>
</dbReference>
<dbReference type="InterPro" id="IPR051317">
    <property type="entry name" value="Gfo/Idh/MocA_oxidoreduct"/>
</dbReference>